<dbReference type="Gramene" id="Kaladp0048s0232.1.v1.1">
    <property type="protein sequence ID" value="Kaladp0048s0232.1.v1.1"/>
    <property type="gene ID" value="Kaladp0048s0232.v1.1"/>
</dbReference>
<evidence type="ECO:0000256" key="5">
    <source>
        <dbReference type="SAM" id="MobiDB-lite"/>
    </source>
</evidence>
<keyword evidence="3" id="KW-0221">Differentiation</keyword>
<evidence type="ECO:0000256" key="4">
    <source>
        <dbReference type="ARBA" id="ARBA00023278"/>
    </source>
</evidence>
<evidence type="ECO:0000256" key="2">
    <source>
        <dbReference type="ARBA" id="ARBA00022473"/>
    </source>
</evidence>
<evidence type="ECO:0000256" key="1">
    <source>
        <dbReference type="ARBA" id="ARBA00005416"/>
    </source>
</evidence>
<dbReference type="EnsemblPlants" id="Kaladp0048s0232.1.v1.1">
    <property type="protein sequence ID" value="Kaladp0048s0232.1.v1.1"/>
    <property type="gene ID" value="Kaladp0048s0232.v1.1"/>
</dbReference>
<name>A0A7N0TXC1_KALFE</name>
<comment type="similarity">
    <text evidence="1">Belongs to the CLV3/ESR signal peptide family.</text>
</comment>
<feature type="region of interest" description="Disordered" evidence="5">
    <location>
        <begin position="1"/>
        <end position="24"/>
    </location>
</feature>
<evidence type="ECO:0000313" key="7">
    <source>
        <dbReference type="Proteomes" id="UP000594263"/>
    </source>
</evidence>
<organism evidence="6 7">
    <name type="scientific">Kalanchoe fedtschenkoi</name>
    <name type="common">Lavender scallops</name>
    <name type="synonym">South American air plant</name>
    <dbReference type="NCBI Taxonomy" id="63787"/>
    <lineage>
        <taxon>Eukaryota</taxon>
        <taxon>Viridiplantae</taxon>
        <taxon>Streptophyta</taxon>
        <taxon>Embryophyta</taxon>
        <taxon>Tracheophyta</taxon>
        <taxon>Spermatophyta</taxon>
        <taxon>Magnoliopsida</taxon>
        <taxon>eudicotyledons</taxon>
        <taxon>Gunneridae</taxon>
        <taxon>Pentapetalae</taxon>
        <taxon>Saxifragales</taxon>
        <taxon>Crassulaceae</taxon>
        <taxon>Kalanchoe</taxon>
    </lineage>
</organism>
<evidence type="ECO:0000313" key="6">
    <source>
        <dbReference type="EnsemblPlants" id="Kaladp0048s0232.1.v1.1"/>
    </source>
</evidence>
<keyword evidence="2" id="KW-0217">Developmental protein</keyword>
<dbReference type="PANTHER" id="PTHR34359:SF5">
    <property type="entry name" value="CLAVATA3_ESR (CLE)-RELATED PROTEIN 9"/>
    <property type="match status" value="1"/>
</dbReference>
<reference evidence="6" key="1">
    <citation type="submission" date="2021-01" db="UniProtKB">
        <authorList>
            <consortium name="EnsemblPlants"/>
        </authorList>
    </citation>
    <scope>IDENTIFICATION</scope>
</reference>
<evidence type="ECO:0000256" key="3">
    <source>
        <dbReference type="ARBA" id="ARBA00022782"/>
    </source>
</evidence>
<proteinExistence type="inferred from homology"/>
<dbReference type="PANTHER" id="PTHR34359">
    <property type="entry name" value="CLAVATA3/ESR (CLE)-RELATED PROTEIN 10"/>
    <property type="match status" value="1"/>
</dbReference>
<keyword evidence="4" id="KW-0379">Hydroxylation</keyword>
<keyword evidence="7" id="KW-1185">Reference proteome</keyword>
<protein>
    <submittedName>
        <fullName evidence="6">Uncharacterized protein</fullName>
    </submittedName>
</protein>
<dbReference type="GO" id="GO:0030154">
    <property type="term" value="P:cell differentiation"/>
    <property type="evidence" value="ECO:0007669"/>
    <property type="project" value="UniProtKB-KW"/>
</dbReference>
<dbReference type="Proteomes" id="UP000594263">
    <property type="component" value="Unplaced"/>
</dbReference>
<dbReference type="AlphaFoldDB" id="A0A7N0TXC1"/>
<sequence>MFLAQPMRKTEHQKKNAHSSNNRKILLATTTTKTKFDFSPFLHQQGPLPLPPGTEIDPLYGVEKRRVPTGPNPLHH</sequence>
<dbReference type="InterPro" id="IPR039618">
    <property type="entry name" value="CLE9-13"/>
</dbReference>
<accession>A0A7N0TXC1</accession>